<dbReference type="GO" id="GO:0005829">
    <property type="term" value="C:cytosol"/>
    <property type="evidence" value="ECO:0007669"/>
    <property type="project" value="TreeGrafter"/>
</dbReference>
<keyword evidence="2 9" id="KW-0963">Cytoplasm</keyword>
<comment type="catalytic activity">
    <reaction evidence="8 9">
        <text>tRNA(Leu) + L-leucine + ATP = L-leucyl-tRNA(Leu) + AMP + diphosphate</text>
        <dbReference type="Rhea" id="RHEA:11688"/>
        <dbReference type="Rhea" id="RHEA-COMP:9613"/>
        <dbReference type="Rhea" id="RHEA-COMP:9622"/>
        <dbReference type="ChEBI" id="CHEBI:30616"/>
        <dbReference type="ChEBI" id="CHEBI:33019"/>
        <dbReference type="ChEBI" id="CHEBI:57427"/>
        <dbReference type="ChEBI" id="CHEBI:78442"/>
        <dbReference type="ChEBI" id="CHEBI:78494"/>
        <dbReference type="ChEBI" id="CHEBI:456215"/>
        <dbReference type="EC" id="6.1.1.4"/>
    </reaction>
</comment>
<dbReference type="InterPro" id="IPR015413">
    <property type="entry name" value="Methionyl/Leucyl_tRNA_Synth"/>
</dbReference>
<dbReference type="PRINTS" id="PR00985">
    <property type="entry name" value="TRNASYNTHLEU"/>
</dbReference>
<feature type="domain" description="Methionyl/Valyl/Leucyl/Isoleucyl-tRNA synthetase anticodon-binding" evidence="12">
    <location>
        <begin position="699"/>
        <end position="821"/>
    </location>
</feature>
<dbReference type="Pfam" id="PF00133">
    <property type="entry name" value="tRNA-synt_1"/>
    <property type="match status" value="1"/>
</dbReference>
<dbReference type="InterPro" id="IPR013155">
    <property type="entry name" value="M/V/L/I-tRNA-synth_anticd-bd"/>
</dbReference>
<dbReference type="FunFam" id="3.40.50.620:FF:000051">
    <property type="entry name" value="Leucine--tRNA ligase"/>
    <property type="match status" value="1"/>
</dbReference>
<feature type="domain" description="Methionyl/Leucyl tRNA synthetase" evidence="13">
    <location>
        <begin position="39"/>
        <end position="182"/>
    </location>
</feature>
<dbReference type="Pfam" id="PF13603">
    <property type="entry name" value="tRNA-synt_1_2"/>
    <property type="match status" value="1"/>
</dbReference>
<dbReference type="Pfam" id="PF08264">
    <property type="entry name" value="Anticodon_1"/>
    <property type="match status" value="1"/>
</dbReference>
<dbReference type="GO" id="GO:0004823">
    <property type="term" value="F:leucine-tRNA ligase activity"/>
    <property type="evidence" value="ECO:0007669"/>
    <property type="project" value="UniProtKB-UniRule"/>
</dbReference>
<dbReference type="FunFam" id="2.20.28.290:FF:000001">
    <property type="entry name" value="Leucine--tRNA ligase"/>
    <property type="match status" value="1"/>
</dbReference>
<evidence type="ECO:0000256" key="7">
    <source>
        <dbReference type="ARBA" id="ARBA00023146"/>
    </source>
</evidence>
<dbReference type="PROSITE" id="PS00178">
    <property type="entry name" value="AA_TRNA_LIGASE_I"/>
    <property type="match status" value="1"/>
</dbReference>
<keyword evidence="7 9" id="KW-0030">Aminoacyl-tRNA synthetase</keyword>
<feature type="domain" description="Aminoacyl-tRNA synthetase class Ia" evidence="11">
    <location>
        <begin position="408"/>
        <end position="572"/>
    </location>
</feature>
<evidence type="ECO:0000256" key="6">
    <source>
        <dbReference type="ARBA" id="ARBA00022917"/>
    </source>
</evidence>
<evidence type="ECO:0000256" key="2">
    <source>
        <dbReference type="ARBA" id="ARBA00022490"/>
    </source>
</evidence>
<dbReference type="FunFam" id="3.90.740.10:FF:000012">
    <property type="entry name" value="Leucine--tRNA ligase"/>
    <property type="match status" value="1"/>
</dbReference>
<evidence type="ECO:0000256" key="9">
    <source>
        <dbReference type="HAMAP-Rule" id="MF_00049"/>
    </source>
</evidence>
<evidence type="ECO:0000256" key="5">
    <source>
        <dbReference type="ARBA" id="ARBA00022840"/>
    </source>
</evidence>
<name>A0A451CZ47_9GAMM</name>
<dbReference type="RefSeq" id="WP_157992305.1">
    <property type="nucleotide sequence ID" value="NZ_LR217698.1"/>
</dbReference>
<gene>
    <name evidence="9 15" type="primary">leuS</name>
    <name evidence="15" type="ORF">ERCICURT3053_294</name>
</gene>
<comment type="subcellular location">
    <subcellularLocation>
        <location evidence="9">Cytoplasm</location>
    </subcellularLocation>
</comment>
<organism evidence="15 16">
    <name type="scientific">Candidatus Erwinia haradaeae</name>
    <dbReference type="NCBI Taxonomy" id="1922217"/>
    <lineage>
        <taxon>Bacteria</taxon>
        <taxon>Pseudomonadati</taxon>
        <taxon>Pseudomonadota</taxon>
        <taxon>Gammaproteobacteria</taxon>
        <taxon>Enterobacterales</taxon>
        <taxon>Erwiniaceae</taxon>
        <taxon>Erwinia</taxon>
    </lineage>
</organism>
<evidence type="ECO:0000256" key="1">
    <source>
        <dbReference type="ARBA" id="ARBA00005594"/>
    </source>
</evidence>
<dbReference type="InterPro" id="IPR025709">
    <property type="entry name" value="Leu_tRNA-synth_edit"/>
</dbReference>
<keyword evidence="6 9" id="KW-0648">Protein biosynthesis</keyword>
<keyword evidence="3 9" id="KW-0436">Ligase</keyword>
<dbReference type="HAMAP" id="MF_00049_B">
    <property type="entry name" value="Leu_tRNA_synth_B"/>
    <property type="match status" value="1"/>
</dbReference>
<dbReference type="PANTHER" id="PTHR43740:SF2">
    <property type="entry name" value="LEUCINE--TRNA LIGASE, MITOCHONDRIAL"/>
    <property type="match status" value="1"/>
</dbReference>
<protein>
    <recommendedName>
        <fullName evidence="9">Leucine--tRNA ligase</fullName>
        <ecNumber evidence="9">6.1.1.4</ecNumber>
    </recommendedName>
    <alternativeName>
        <fullName evidence="9">Leucyl-tRNA synthetase</fullName>
        <shortName evidence="9">LeuRS</shortName>
    </alternativeName>
</protein>
<dbReference type="Gene3D" id="3.40.50.620">
    <property type="entry name" value="HUPs"/>
    <property type="match status" value="2"/>
</dbReference>
<sequence length="860" mass="99062">MQEQYCPHEIESFVQKYWEENKTFQVSERADKEKYYCLSMLPYPSGHLHMGHVRNYTIGDTLARYQRMLGKNVLQPIGWDAFGLPAEQAAVENHVKPSFWTRSNINYMKTQIQSLGFSYDWSREITTCQPEYYHWEQWFFTKLYEKGLVYKKTSEVNWCPHDMTVLANEQVINGSCWRCQSKIELQEIPQWFIKITSYAEELLNDLDQLSGWPEKVKTMQRNWIGRSEGTEIKFPIVGKKEALLIYTTRLDTLMGVTYLAIAINHPLVNQISLVHPVLGVFIATCRQTKVSESNLVKLEKKGINTNLFAEHPLTGEKLPIWVANYVLMEYGTGAIMGTPAHNQADWDFAMKYHIAIKSVILNSDSQIPDLKQSAMTEKGILFNSGQFNELSSDNATKEIQNQLIKQNSGQKIVKYRLRDWSVSRQRYWGTPIPMLTLKDGSIIPVPEYELPVILPEDLVMNGIASPIKTNVKWAQTSLDGQLALRETDTFDTFIQSSWYYARYTCPNYSKGMLDSKSANYWLPVDQYVGGIEHAIMHLLYFRFFHKLLRDAGLVSTNEPAKRLLCQGMVLADAFYRIGDNGEHCWIAPNNVVVKRDTQGQVIQAVDKNGKKLVYAGMSKMSKSKKNGINVQLMVDRYGSDTIRLFIMFSAPAEMPLEWRNSGAEGAHRFLKRIWKLTRKHVNQGRTTILNVNRLSNQQKTLRRSLHKTIRKVSDDIGRRQTFNTAISAIMKLFNKLEHAPQEIDQDRALMQEALLAIIRMLHPFTPHICFILWRELGGYGNIDFAPWPQVELEAIKEHHLTIAIQVNNKIRGTIIVASESTQSQIEALAIKEPCIEKYLRFSRIRKIIYVPGQLINLVLN</sequence>
<dbReference type="InterPro" id="IPR014729">
    <property type="entry name" value="Rossmann-like_a/b/a_fold"/>
</dbReference>
<dbReference type="InterPro" id="IPR001412">
    <property type="entry name" value="aa-tRNA-synth_I_CS"/>
</dbReference>
<comment type="similarity">
    <text evidence="1 9 10">Belongs to the class-I aminoacyl-tRNA synthetase family.</text>
</comment>
<evidence type="ECO:0000256" key="3">
    <source>
        <dbReference type="ARBA" id="ARBA00022598"/>
    </source>
</evidence>
<accession>A0A451CZ47</accession>
<evidence type="ECO:0000259" key="11">
    <source>
        <dbReference type="Pfam" id="PF00133"/>
    </source>
</evidence>
<evidence type="ECO:0000259" key="13">
    <source>
        <dbReference type="Pfam" id="PF09334"/>
    </source>
</evidence>
<dbReference type="SUPFAM" id="SSF47323">
    <property type="entry name" value="Anticodon-binding domain of a subclass of class I aminoacyl-tRNA synthetases"/>
    <property type="match status" value="1"/>
</dbReference>
<dbReference type="PANTHER" id="PTHR43740">
    <property type="entry name" value="LEUCYL-TRNA SYNTHETASE"/>
    <property type="match status" value="1"/>
</dbReference>
<evidence type="ECO:0000259" key="14">
    <source>
        <dbReference type="Pfam" id="PF13603"/>
    </source>
</evidence>
<proteinExistence type="inferred from homology"/>
<dbReference type="InterPro" id="IPR009008">
    <property type="entry name" value="Val/Leu/Ile-tRNA-synth_edit"/>
</dbReference>
<evidence type="ECO:0000259" key="12">
    <source>
        <dbReference type="Pfam" id="PF08264"/>
    </source>
</evidence>
<dbReference type="GO" id="GO:0005524">
    <property type="term" value="F:ATP binding"/>
    <property type="evidence" value="ECO:0007669"/>
    <property type="project" value="UniProtKB-UniRule"/>
</dbReference>
<keyword evidence="4 9" id="KW-0547">Nucleotide-binding</keyword>
<keyword evidence="5 9" id="KW-0067">ATP-binding</keyword>
<evidence type="ECO:0000256" key="10">
    <source>
        <dbReference type="RuleBase" id="RU363035"/>
    </source>
</evidence>
<dbReference type="Gene3D" id="2.20.28.290">
    <property type="match status" value="1"/>
</dbReference>
<feature type="short sequence motif" description="'KMSKS' region" evidence="9">
    <location>
        <begin position="619"/>
        <end position="623"/>
    </location>
</feature>
<dbReference type="Gene3D" id="3.10.20.590">
    <property type="match status" value="1"/>
</dbReference>
<dbReference type="InterPro" id="IPR002300">
    <property type="entry name" value="aa-tRNA-synth_Ia"/>
</dbReference>
<dbReference type="InterPro" id="IPR009080">
    <property type="entry name" value="tRNAsynth_Ia_anticodon-bd"/>
</dbReference>
<dbReference type="GO" id="GO:0006429">
    <property type="term" value="P:leucyl-tRNA aminoacylation"/>
    <property type="evidence" value="ECO:0007669"/>
    <property type="project" value="UniProtKB-UniRule"/>
</dbReference>
<feature type="short sequence motif" description="'HIGH' region" evidence="9">
    <location>
        <begin position="42"/>
        <end position="52"/>
    </location>
</feature>
<evidence type="ECO:0000313" key="15">
    <source>
        <dbReference type="EMBL" id="VFP78667.1"/>
    </source>
</evidence>
<evidence type="ECO:0000256" key="4">
    <source>
        <dbReference type="ARBA" id="ARBA00022741"/>
    </source>
</evidence>
<dbReference type="EMBL" id="LR217698">
    <property type="protein sequence ID" value="VFP78667.1"/>
    <property type="molecule type" value="Genomic_DNA"/>
</dbReference>
<feature type="binding site" evidence="9">
    <location>
        <position position="622"/>
    </location>
    <ligand>
        <name>ATP</name>
        <dbReference type="ChEBI" id="CHEBI:30616"/>
    </ligand>
</feature>
<dbReference type="FunFam" id="3.40.50.620:FF:000003">
    <property type="entry name" value="Leucine--tRNA ligase"/>
    <property type="match status" value="1"/>
</dbReference>
<dbReference type="InterPro" id="IPR002302">
    <property type="entry name" value="Leu-tRNA-ligase"/>
</dbReference>
<dbReference type="SUPFAM" id="SSF52374">
    <property type="entry name" value="Nucleotidylyl transferase"/>
    <property type="match status" value="1"/>
</dbReference>
<dbReference type="Gene3D" id="1.10.730.10">
    <property type="entry name" value="Isoleucyl-tRNA Synthetase, Domain 1"/>
    <property type="match status" value="2"/>
</dbReference>
<reference evidence="15 16" key="1">
    <citation type="submission" date="2019-02" db="EMBL/GenBank/DDBJ databases">
        <authorList>
            <person name="Manzano-Marin A."/>
            <person name="Manzano-Marin A."/>
        </authorList>
    </citation>
    <scope>NUCLEOTIDE SEQUENCE [LARGE SCALE GENOMIC DNA]</scope>
    <source>
        <strain evidence="15 16">ErCicurtihirsuta</strain>
    </source>
</reference>
<dbReference type="NCBIfam" id="TIGR00396">
    <property type="entry name" value="leuS_bact"/>
    <property type="match status" value="1"/>
</dbReference>
<dbReference type="FunFam" id="1.10.730.10:FF:000002">
    <property type="entry name" value="Leucine--tRNA ligase"/>
    <property type="match status" value="1"/>
</dbReference>
<dbReference type="Proteomes" id="UP000294364">
    <property type="component" value="Chromosome"/>
</dbReference>
<dbReference type="CDD" id="cd07958">
    <property type="entry name" value="Anticodon_Ia_Leu_BEm"/>
    <property type="match status" value="1"/>
</dbReference>
<dbReference type="CDD" id="cd00812">
    <property type="entry name" value="LeuRS_core"/>
    <property type="match status" value="1"/>
</dbReference>
<dbReference type="AlphaFoldDB" id="A0A451CZ47"/>
<dbReference type="SUPFAM" id="SSF50677">
    <property type="entry name" value="ValRS/IleRS/LeuRS editing domain"/>
    <property type="match status" value="1"/>
</dbReference>
<dbReference type="GO" id="GO:0002161">
    <property type="term" value="F:aminoacyl-tRNA deacylase activity"/>
    <property type="evidence" value="ECO:0007669"/>
    <property type="project" value="InterPro"/>
</dbReference>
<feature type="domain" description="Leucyl-tRNA synthetase editing" evidence="14">
    <location>
        <begin position="221"/>
        <end position="403"/>
    </location>
</feature>
<dbReference type="EC" id="6.1.1.4" evidence="9"/>
<dbReference type="OrthoDB" id="9810365at2"/>
<dbReference type="Pfam" id="PF09334">
    <property type="entry name" value="tRNA-synt_1g"/>
    <property type="match status" value="1"/>
</dbReference>
<evidence type="ECO:0000256" key="8">
    <source>
        <dbReference type="ARBA" id="ARBA00047469"/>
    </source>
</evidence>
<evidence type="ECO:0000313" key="16">
    <source>
        <dbReference type="Proteomes" id="UP000294364"/>
    </source>
</evidence>